<sequence>MKRELQRMRLDGMKPNCIRLELMDRFSLSSDSLPSLAKIQNHVYHYKRSALAFSDFVEGLQQLLLQTACRSSLRDDVPFTFGYDYDYTGSAMELMPRLWLLVSLAMLSWRHFHVLRTPLCSPSTPCGLPDETC</sequence>
<protein>
    <submittedName>
        <fullName evidence="1">Uncharacterized protein</fullName>
    </submittedName>
</protein>
<gene>
    <name evidence="1" type="ORF">N0F65_003257</name>
</gene>
<accession>A0AAV2YM95</accession>
<keyword evidence="2" id="KW-1185">Reference proteome</keyword>
<proteinExistence type="predicted"/>
<organism evidence="1 2">
    <name type="scientific">Lagenidium giganteum</name>
    <dbReference type="NCBI Taxonomy" id="4803"/>
    <lineage>
        <taxon>Eukaryota</taxon>
        <taxon>Sar</taxon>
        <taxon>Stramenopiles</taxon>
        <taxon>Oomycota</taxon>
        <taxon>Peronosporomycetes</taxon>
        <taxon>Pythiales</taxon>
        <taxon>Pythiaceae</taxon>
    </lineage>
</organism>
<evidence type="ECO:0000313" key="1">
    <source>
        <dbReference type="EMBL" id="DAZ94393.1"/>
    </source>
</evidence>
<name>A0AAV2YM95_9STRA</name>
<reference evidence="1" key="1">
    <citation type="submission" date="2022-11" db="EMBL/GenBank/DDBJ databases">
        <authorList>
            <person name="Morgan W.R."/>
            <person name="Tartar A."/>
        </authorList>
    </citation>
    <scope>NUCLEOTIDE SEQUENCE</scope>
    <source>
        <strain evidence="1">ARSEF 373</strain>
    </source>
</reference>
<dbReference type="Proteomes" id="UP001146120">
    <property type="component" value="Unassembled WGS sequence"/>
</dbReference>
<reference evidence="1" key="2">
    <citation type="journal article" date="2023" name="Microbiol Resour">
        <title>Decontamination and Annotation of the Draft Genome Sequence of the Oomycete Lagenidium giganteum ARSEF 373.</title>
        <authorList>
            <person name="Morgan W.R."/>
            <person name="Tartar A."/>
        </authorList>
    </citation>
    <scope>NUCLEOTIDE SEQUENCE</scope>
    <source>
        <strain evidence="1">ARSEF 373</strain>
    </source>
</reference>
<evidence type="ECO:0000313" key="2">
    <source>
        <dbReference type="Proteomes" id="UP001146120"/>
    </source>
</evidence>
<dbReference type="AlphaFoldDB" id="A0AAV2YM95"/>
<comment type="caution">
    <text evidence="1">The sequence shown here is derived from an EMBL/GenBank/DDBJ whole genome shotgun (WGS) entry which is preliminary data.</text>
</comment>
<dbReference type="EMBL" id="DAKRPA010000253">
    <property type="protein sequence ID" value="DAZ94393.1"/>
    <property type="molecule type" value="Genomic_DNA"/>
</dbReference>